<evidence type="ECO:0000313" key="1">
    <source>
        <dbReference type="EMBL" id="KAI3366859.1"/>
    </source>
</evidence>
<comment type="caution">
    <text evidence="1">The sequence shown here is derived from an EMBL/GenBank/DDBJ whole genome shotgun (WGS) entry which is preliminary data.</text>
</comment>
<accession>A0ACB8WGF3</accession>
<dbReference type="Proteomes" id="UP000831701">
    <property type="component" value="Chromosome 10"/>
</dbReference>
<dbReference type="EMBL" id="CM041540">
    <property type="protein sequence ID" value="KAI3366859.1"/>
    <property type="molecule type" value="Genomic_DNA"/>
</dbReference>
<protein>
    <submittedName>
        <fullName evidence="1">Uncharacterized protein</fullName>
    </submittedName>
</protein>
<feature type="non-terminal residue" evidence="1">
    <location>
        <position position="1"/>
    </location>
</feature>
<name>A0ACB8WGF3_9TELE</name>
<keyword evidence="2" id="KW-1185">Reference proteome</keyword>
<sequence length="336" mass="35921">VCLSQMGEVPADAVTLDLLREARETVRSSPLGVINTPMIPWCQTTLPLNIPCNIHIKLENMQRTGSFKIRGVANQFARRLKGGHFVTMSAGNYGKSFAYASKHYGSKGKVVMPETAPTSRSILIESFGVEVERVPTSGLMNVVNRCVQEDNMTFLHSYDDLDLIAGHASLGMEVLEVTPEPDVVVVCCGGGGLLAGVAAAIKLSGCDKTRIYGVEPEGACTMYRSFIEKKPVGMDAKSIASGLAPPFAGIVQVLSVRKLPFELCQRYVEGIVVVNDEEIKAAVSTLYRSGLVVEPSGSAAFAAIVNNKIPELEGKNVVCILSGGNVGKDELANFPD</sequence>
<gene>
    <name evidence="1" type="ORF">L3Q82_009512</name>
</gene>
<organism evidence="1 2">
    <name type="scientific">Scortum barcoo</name>
    <name type="common">barcoo grunter</name>
    <dbReference type="NCBI Taxonomy" id="214431"/>
    <lineage>
        <taxon>Eukaryota</taxon>
        <taxon>Metazoa</taxon>
        <taxon>Chordata</taxon>
        <taxon>Craniata</taxon>
        <taxon>Vertebrata</taxon>
        <taxon>Euteleostomi</taxon>
        <taxon>Actinopterygii</taxon>
        <taxon>Neopterygii</taxon>
        <taxon>Teleostei</taxon>
        <taxon>Neoteleostei</taxon>
        <taxon>Acanthomorphata</taxon>
        <taxon>Eupercaria</taxon>
        <taxon>Centrarchiformes</taxon>
        <taxon>Terapontoidei</taxon>
        <taxon>Terapontidae</taxon>
        <taxon>Scortum</taxon>
    </lineage>
</organism>
<reference evidence="1" key="1">
    <citation type="submission" date="2022-04" db="EMBL/GenBank/DDBJ databases">
        <title>Jade perch genome.</title>
        <authorList>
            <person name="Chao B."/>
        </authorList>
    </citation>
    <scope>NUCLEOTIDE SEQUENCE</scope>
    <source>
        <strain evidence="1">CB-2022</strain>
    </source>
</reference>
<proteinExistence type="predicted"/>
<evidence type="ECO:0000313" key="2">
    <source>
        <dbReference type="Proteomes" id="UP000831701"/>
    </source>
</evidence>